<name>A0A314UH85_PRUYE</name>
<sequence length="113" mass="12990">MQDIRNSNEGYSVSCNLKVMLLLPSLTDYFSWVVVEVELFCAQKIVTFLKVRKWKRQLPLRLGTLNSEGLKNNHLVRKLEKHQQICTLDQHIEEQFGGGCLLACIIAWVRSSA</sequence>
<protein>
    <submittedName>
        <fullName evidence="1">Uncharacterized protein</fullName>
    </submittedName>
</protein>
<proteinExistence type="predicted"/>
<evidence type="ECO:0000313" key="2">
    <source>
        <dbReference type="Proteomes" id="UP000250321"/>
    </source>
</evidence>
<comment type="caution">
    <text evidence="1">The sequence shown here is derived from an EMBL/GenBank/DDBJ whole genome shotgun (WGS) entry which is preliminary data.</text>
</comment>
<dbReference type="InterPro" id="IPR042563">
    <property type="entry name" value="Ribosomal_protein_eS8_euk"/>
</dbReference>
<organism evidence="1 2">
    <name type="scientific">Prunus yedoensis var. nudiflora</name>
    <dbReference type="NCBI Taxonomy" id="2094558"/>
    <lineage>
        <taxon>Eukaryota</taxon>
        <taxon>Viridiplantae</taxon>
        <taxon>Streptophyta</taxon>
        <taxon>Embryophyta</taxon>
        <taxon>Tracheophyta</taxon>
        <taxon>Spermatophyta</taxon>
        <taxon>Magnoliopsida</taxon>
        <taxon>eudicotyledons</taxon>
        <taxon>Gunneridae</taxon>
        <taxon>Pentapetalae</taxon>
        <taxon>rosids</taxon>
        <taxon>fabids</taxon>
        <taxon>Rosales</taxon>
        <taxon>Rosaceae</taxon>
        <taxon>Amygdaloideae</taxon>
        <taxon>Amygdaleae</taxon>
        <taxon>Prunus</taxon>
    </lineage>
</organism>
<evidence type="ECO:0000313" key="1">
    <source>
        <dbReference type="EMBL" id="PQM36710.1"/>
    </source>
</evidence>
<reference evidence="1 2" key="1">
    <citation type="submission" date="2018-02" db="EMBL/GenBank/DDBJ databases">
        <title>Draft genome of wild Prunus yedoensis var. nudiflora.</title>
        <authorList>
            <person name="Baek S."/>
            <person name="Kim J.-H."/>
            <person name="Choi K."/>
            <person name="Kim G.-B."/>
            <person name="Cho A."/>
            <person name="Jang H."/>
            <person name="Shin C.-H."/>
            <person name="Yu H.-J."/>
            <person name="Mun J.-H."/>
        </authorList>
    </citation>
    <scope>NUCLEOTIDE SEQUENCE [LARGE SCALE GENOMIC DNA]</scope>
    <source>
        <strain evidence="2">cv. Jeju island</strain>
        <tissue evidence="1">Leaf</tissue>
    </source>
</reference>
<dbReference type="STRING" id="2094558.A0A314UH85"/>
<dbReference type="AlphaFoldDB" id="A0A314UH85"/>
<accession>A0A314UH85</accession>
<keyword evidence="2" id="KW-1185">Reference proteome</keyword>
<dbReference type="Proteomes" id="UP000250321">
    <property type="component" value="Unassembled WGS sequence"/>
</dbReference>
<gene>
    <name evidence="1" type="ORF">Pyn_32577</name>
</gene>
<dbReference type="OrthoDB" id="1703270at2759"/>
<dbReference type="EMBL" id="PJQY01003524">
    <property type="protein sequence ID" value="PQM36710.1"/>
    <property type="molecule type" value="Genomic_DNA"/>
</dbReference>
<dbReference type="Gene3D" id="1.10.168.20">
    <property type="entry name" value="Ribosomal protein S8e, subdomain"/>
    <property type="match status" value="1"/>
</dbReference>